<name>A0ACC8EKM7_9PEZI</name>
<proteinExistence type="predicted"/>
<accession>A0ACC8EKM7</accession>
<keyword evidence="1" id="KW-0808">Transferase</keyword>
<feature type="non-terminal residue" evidence="1">
    <location>
        <position position="447"/>
    </location>
</feature>
<keyword evidence="2" id="KW-1185">Reference proteome</keyword>
<evidence type="ECO:0000313" key="1">
    <source>
        <dbReference type="EMBL" id="OCK86647.1"/>
    </source>
</evidence>
<dbReference type="EMBL" id="KV748293">
    <property type="protein sequence ID" value="OCK86647.1"/>
    <property type="molecule type" value="Genomic_DNA"/>
</dbReference>
<sequence length="447" mass="49633">MLKGKTYLDHGGTTLYARSLVEKFSEDLVSNLYGNPHSASTPSTLAGDRVDEVRIRTLQFFNADPDHFDLIFASNATAAIKLVAESFRDYHESSESNKRQKGFWYGYHRDAHTSLIGIREFTHGSHFCFRDDEQVNRWFNSGGVIFRLYHARQIGLFAFPGQSNMTGRRLPLTWPAKLRSKKGAKIYTLLDAATLATTCSIDLRDKGAPDFTCVSFYKIFGFPNIGALIVRKEAGHMLQQRKYFGGGTVDIIIALDDTWHAKKDSSLHDELEDGTLPFHSIFALGHALDVHQQLFKSMSRISAHTAYLAKRLFRGISTLTHSNGLSVCRIYKDPEAIYGDPKTQGATIAFNVFDSVGTPIPFTEVEKLANINGIYIRAGGLCNPGGVANFLEFDASEMRAAFAAGHRCSRPLVVMQGRATGVVRVSLGAMSTLSDVNTFLTFLENNY</sequence>
<dbReference type="Proteomes" id="UP000250078">
    <property type="component" value="Unassembled WGS sequence"/>
</dbReference>
<evidence type="ECO:0000313" key="2">
    <source>
        <dbReference type="Proteomes" id="UP000250078"/>
    </source>
</evidence>
<organism evidence="1 2">
    <name type="scientific">Cenococcum geophilum 1.58</name>
    <dbReference type="NCBI Taxonomy" id="794803"/>
    <lineage>
        <taxon>Eukaryota</taxon>
        <taxon>Fungi</taxon>
        <taxon>Dikarya</taxon>
        <taxon>Ascomycota</taxon>
        <taxon>Pezizomycotina</taxon>
        <taxon>Dothideomycetes</taxon>
        <taxon>Pleosporomycetidae</taxon>
        <taxon>Gloniales</taxon>
        <taxon>Gloniaceae</taxon>
        <taxon>Cenococcum</taxon>
    </lineage>
</organism>
<reference evidence="1 2" key="1">
    <citation type="journal article" date="2016" name="Nat. Commun.">
        <title>Ectomycorrhizal ecology is imprinted in the genome of the dominant symbiotic fungus Cenococcum geophilum.</title>
        <authorList>
            <consortium name="DOE Joint Genome Institute"/>
            <person name="Peter M."/>
            <person name="Kohler A."/>
            <person name="Ohm R.A."/>
            <person name="Kuo A."/>
            <person name="Krutzmann J."/>
            <person name="Morin E."/>
            <person name="Arend M."/>
            <person name="Barry K.W."/>
            <person name="Binder M."/>
            <person name="Choi C."/>
            <person name="Clum A."/>
            <person name="Copeland A."/>
            <person name="Grisel N."/>
            <person name="Haridas S."/>
            <person name="Kipfer T."/>
            <person name="LaButti K."/>
            <person name="Lindquist E."/>
            <person name="Lipzen A."/>
            <person name="Maire R."/>
            <person name="Meier B."/>
            <person name="Mihaltcheva S."/>
            <person name="Molinier V."/>
            <person name="Murat C."/>
            <person name="Poggeler S."/>
            <person name="Quandt C.A."/>
            <person name="Sperisen C."/>
            <person name="Tritt A."/>
            <person name="Tisserant E."/>
            <person name="Crous P.W."/>
            <person name="Henrissat B."/>
            <person name="Nehls U."/>
            <person name="Egli S."/>
            <person name="Spatafora J.W."/>
            <person name="Grigoriev I.V."/>
            <person name="Martin F.M."/>
        </authorList>
    </citation>
    <scope>NUCLEOTIDE SEQUENCE [LARGE SCALE GENOMIC DNA]</scope>
    <source>
        <strain evidence="1 2">1.58</strain>
    </source>
</reference>
<protein>
    <submittedName>
        <fullName evidence="1">PLP-dependent transferase</fullName>
    </submittedName>
</protein>
<gene>
    <name evidence="1" type="ORF">K441DRAFT_649944</name>
</gene>